<proteinExistence type="predicted"/>
<feature type="compositionally biased region" description="Polar residues" evidence="2">
    <location>
        <begin position="469"/>
        <end position="478"/>
    </location>
</feature>
<dbReference type="PANTHER" id="PTHR45725">
    <property type="entry name" value="FORMIN HOMOLOGY 2 FAMILY MEMBER"/>
    <property type="match status" value="1"/>
</dbReference>
<dbReference type="OrthoDB" id="550804at2759"/>
<keyword evidence="5" id="KW-1185">Reference proteome</keyword>
<dbReference type="RefSeq" id="XP_042920475.1">
    <property type="nucleotide sequence ID" value="XM_043067078.1"/>
</dbReference>
<feature type="region of interest" description="Disordered" evidence="2">
    <location>
        <begin position="1522"/>
        <end position="1541"/>
    </location>
</feature>
<feature type="compositionally biased region" description="Pro residues" evidence="2">
    <location>
        <begin position="821"/>
        <end position="840"/>
    </location>
</feature>
<dbReference type="InterPro" id="IPR036779">
    <property type="entry name" value="LysM_dom_sf"/>
</dbReference>
<protein>
    <recommendedName>
        <fullName evidence="3">LysM domain-containing protein</fullName>
    </recommendedName>
</protein>
<dbReference type="GO" id="GO:0004197">
    <property type="term" value="F:cysteine-type endopeptidase activity"/>
    <property type="evidence" value="ECO:0000318"/>
    <property type="project" value="GO_Central"/>
</dbReference>
<evidence type="ECO:0000256" key="1">
    <source>
        <dbReference type="ARBA" id="ARBA00022729"/>
    </source>
</evidence>
<dbReference type="Pfam" id="PF00112">
    <property type="entry name" value="Peptidase_C1"/>
    <property type="match status" value="1"/>
</dbReference>
<reference evidence="4 5" key="1">
    <citation type="journal article" date="2007" name="Science">
        <title>The Chlamydomonas genome reveals the evolution of key animal and plant functions.</title>
        <authorList>
            <person name="Merchant S.S."/>
            <person name="Prochnik S.E."/>
            <person name="Vallon O."/>
            <person name="Harris E.H."/>
            <person name="Karpowicz S.J."/>
            <person name="Witman G.B."/>
            <person name="Terry A."/>
            <person name="Salamov A."/>
            <person name="Fritz-Laylin L.K."/>
            <person name="Marechal-Drouard L."/>
            <person name="Marshall W.F."/>
            <person name="Qu L.H."/>
            <person name="Nelson D.R."/>
            <person name="Sanderfoot A.A."/>
            <person name="Spalding M.H."/>
            <person name="Kapitonov V.V."/>
            <person name="Ren Q."/>
            <person name="Ferris P."/>
            <person name="Lindquist E."/>
            <person name="Shapiro H."/>
            <person name="Lucas S.M."/>
            <person name="Grimwood J."/>
            <person name="Schmutz J."/>
            <person name="Cardol P."/>
            <person name="Cerutti H."/>
            <person name="Chanfreau G."/>
            <person name="Chen C.L."/>
            <person name="Cognat V."/>
            <person name="Croft M.T."/>
            <person name="Dent R."/>
            <person name="Dutcher S."/>
            <person name="Fernandez E."/>
            <person name="Fukuzawa H."/>
            <person name="Gonzalez-Ballester D."/>
            <person name="Gonzalez-Halphen D."/>
            <person name="Hallmann A."/>
            <person name="Hanikenne M."/>
            <person name="Hippler M."/>
            <person name="Inwood W."/>
            <person name="Jabbari K."/>
            <person name="Kalanon M."/>
            <person name="Kuras R."/>
            <person name="Lefebvre P.A."/>
            <person name="Lemaire S.D."/>
            <person name="Lobanov A.V."/>
            <person name="Lohr M."/>
            <person name="Manuell A."/>
            <person name="Meier I."/>
            <person name="Mets L."/>
            <person name="Mittag M."/>
            <person name="Mittelmeier T."/>
            <person name="Moroney J.V."/>
            <person name="Moseley J."/>
            <person name="Napoli C."/>
            <person name="Nedelcu A.M."/>
            <person name="Niyogi K."/>
            <person name="Novoselov S.V."/>
            <person name="Paulsen I.T."/>
            <person name="Pazour G."/>
            <person name="Purton S."/>
            <person name="Ral J.P."/>
            <person name="Riano-Pachon D.M."/>
            <person name="Riekhof W."/>
            <person name="Rymarquis L."/>
            <person name="Schroda M."/>
            <person name="Stern D."/>
            <person name="Umen J."/>
            <person name="Willows R."/>
            <person name="Wilson N."/>
            <person name="Zimmer S.L."/>
            <person name="Allmer J."/>
            <person name="Balk J."/>
            <person name="Bisova K."/>
            <person name="Chen C.J."/>
            <person name="Elias M."/>
            <person name="Gendler K."/>
            <person name="Hauser C."/>
            <person name="Lamb M.R."/>
            <person name="Ledford H."/>
            <person name="Long J.C."/>
            <person name="Minagawa J."/>
            <person name="Page M.D."/>
            <person name="Pan J."/>
            <person name="Pootakham W."/>
            <person name="Roje S."/>
            <person name="Rose A."/>
            <person name="Stahlberg E."/>
            <person name="Terauchi A.M."/>
            <person name="Yang P."/>
            <person name="Ball S."/>
            <person name="Bowler C."/>
            <person name="Dieckmann C.L."/>
            <person name="Gladyshev V.N."/>
            <person name="Green P."/>
            <person name="Jorgensen R."/>
            <person name="Mayfield S."/>
            <person name="Mueller-Roeber B."/>
            <person name="Rajamani S."/>
            <person name="Sayre R.T."/>
            <person name="Brokstein P."/>
            <person name="Dubchak I."/>
            <person name="Goodstein D."/>
            <person name="Hornick L."/>
            <person name="Huang Y.W."/>
            <person name="Jhaveri J."/>
            <person name="Luo Y."/>
            <person name="Martinez D."/>
            <person name="Ngau W.C."/>
            <person name="Otillar B."/>
            <person name="Poliakov A."/>
            <person name="Porter A."/>
            <person name="Szajkowski L."/>
            <person name="Werner G."/>
            <person name="Zhou K."/>
            <person name="Grigoriev I.V."/>
            <person name="Rokhsar D.S."/>
            <person name="Grossman A.R."/>
        </authorList>
    </citation>
    <scope>NUCLEOTIDE SEQUENCE [LARGE SCALE GENOMIC DNA]</scope>
    <source>
        <strain evidence="5">CC-503</strain>
    </source>
</reference>
<dbReference type="SUPFAM" id="SSF54001">
    <property type="entry name" value="Cysteine proteinases"/>
    <property type="match status" value="1"/>
</dbReference>
<dbReference type="SUPFAM" id="SSF49785">
    <property type="entry name" value="Galactose-binding domain-like"/>
    <property type="match status" value="2"/>
</dbReference>
<dbReference type="InterPro" id="IPR051425">
    <property type="entry name" value="Formin_Homology"/>
</dbReference>
<dbReference type="ExpressionAtlas" id="A0A2K3DBK1">
    <property type="expression patterns" value="baseline and differential"/>
</dbReference>
<dbReference type="FunFam" id="2.60.120.260:FF:000163">
    <property type="entry name" value="Predicted protein"/>
    <property type="match status" value="1"/>
</dbReference>
<feature type="compositionally biased region" description="Pro residues" evidence="2">
    <location>
        <begin position="1603"/>
        <end position="1635"/>
    </location>
</feature>
<organism evidence="4 5">
    <name type="scientific">Chlamydomonas reinhardtii</name>
    <name type="common">Chlamydomonas smithii</name>
    <dbReference type="NCBI Taxonomy" id="3055"/>
    <lineage>
        <taxon>Eukaryota</taxon>
        <taxon>Viridiplantae</taxon>
        <taxon>Chlorophyta</taxon>
        <taxon>core chlorophytes</taxon>
        <taxon>Chlorophyceae</taxon>
        <taxon>CS clade</taxon>
        <taxon>Chlamydomonadales</taxon>
        <taxon>Chlamydomonadaceae</taxon>
        <taxon>Chlamydomonas</taxon>
    </lineage>
</organism>
<dbReference type="InterPro" id="IPR038765">
    <property type="entry name" value="Papain-like_cys_pep_sf"/>
</dbReference>
<dbReference type="SMART" id="SM00257">
    <property type="entry name" value="LysM"/>
    <property type="match status" value="2"/>
</dbReference>
<dbReference type="Gene3D" id="3.90.70.10">
    <property type="entry name" value="Cysteine proteinases"/>
    <property type="match status" value="1"/>
</dbReference>
<keyword evidence="1" id="KW-0732">Signal</keyword>
<feature type="compositionally biased region" description="Basic residues" evidence="2">
    <location>
        <begin position="2242"/>
        <end position="2255"/>
    </location>
</feature>
<dbReference type="FunFam" id="3.90.70.10:FF:000412">
    <property type="entry name" value="Predicted protein"/>
    <property type="match status" value="1"/>
</dbReference>
<dbReference type="GO" id="GO:0005764">
    <property type="term" value="C:lysosome"/>
    <property type="evidence" value="ECO:0000318"/>
    <property type="project" value="GO_Central"/>
</dbReference>
<dbReference type="SMART" id="SM00645">
    <property type="entry name" value="Pept_C1"/>
    <property type="match status" value="1"/>
</dbReference>
<dbReference type="Proteomes" id="UP000006906">
    <property type="component" value="Chromosome 10"/>
</dbReference>
<gene>
    <name evidence="4" type="ORF">CHLRE_10g456950v5</name>
</gene>
<dbReference type="Gene3D" id="2.60.120.260">
    <property type="entry name" value="Galactose-binding domain-like"/>
    <property type="match status" value="2"/>
</dbReference>
<dbReference type="STRING" id="3055.A0A2K3DBK1"/>
<dbReference type="PROSITE" id="PS51782">
    <property type="entry name" value="LYSM"/>
    <property type="match status" value="1"/>
</dbReference>
<name>A0A2K3DBK1_CHLRE</name>
<dbReference type="Gramene" id="PNW77919">
    <property type="protein sequence ID" value="PNW77919"/>
    <property type="gene ID" value="CHLRE_10g456950v5"/>
</dbReference>
<dbReference type="GO" id="GO:0051603">
    <property type="term" value="P:proteolysis involved in protein catabolic process"/>
    <property type="evidence" value="ECO:0000318"/>
    <property type="project" value="GO_Central"/>
</dbReference>
<dbReference type="CDD" id="cd00118">
    <property type="entry name" value="LysM"/>
    <property type="match status" value="1"/>
</dbReference>
<feature type="compositionally biased region" description="Low complexity" evidence="2">
    <location>
        <begin position="1530"/>
        <end position="1541"/>
    </location>
</feature>
<evidence type="ECO:0000313" key="5">
    <source>
        <dbReference type="Proteomes" id="UP000006906"/>
    </source>
</evidence>
<feature type="region of interest" description="Disordered" evidence="2">
    <location>
        <begin position="819"/>
        <end position="846"/>
    </location>
</feature>
<dbReference type="InterPro" id="IPR008979">
    <property type="entry name" value="Galactose-bd-like_sf"/>
</dbReference>
<feature type="compositionally biased region" description="Low complexity" evidence="2">
    <location>
        <begin position="1673"/>
        <end position="1688"/>
    </location>
</feature>
<sequence>MLASELPATGLQYPRANDELVRSAAFVQRYGSVVAPPQMDWRSVPGVISPPADQNPCGACFAFAAAHAIEARVAISKGDAASSVRLAEMQAVVCAQDGNGCKGGWVGQAYRYAATSGLVPKAAWAEMTGNAYVESQYCPSRRLADYIRKVDVADPAAVASGGSSSGSGTTTAKIAGWETAPRTAMALMKVLANQPAVALVHAAPDWSDYRGGMYRGDCSAAADDANHAVVVVGYTADAWIVKNSWGAGWGAGGFMLLPRTGNSTNKCGVLNSVTYPVLDKVSPERRGELLRQGFCRAAGKVSLADVAAGNVSLAALAVRFGVPLNEMIRVNSHVQVGVDTPLELMTNYYIPPCTKEVPPQPVPKASCGTTYRIDAVADSDSDAVVRMLNAFEGAGEAGRAAQAQHAEQLRMRQRAVERQRLVAFEEAQRLRRRQLSQAGRMDAMAQTGEAAGVVGRRSLKSRRSLMQGGDTTSGSDPNSEPLPPTAWQHWREDYDVLAANINHHRFPRDMNTSDYSSVATTRLLLLREAFPVLLSPDSQPIAAATRYGAGRVLVLGQREMWREFYQPTDPTETGHVAQQLLFNGFGWLAGYGRPAAAQDGINATCYATGFAESVEEVFDALDVLAAGGPDGSFDGPPSYRETQYDGFPVDVLTAGVQETGRPYLQVLVLTTSQVLAGYLQDAIRNYVAAGGGLLVVHSSRNVEELPNAQFAPDETFAEFYSCNDLLGEMGILISPTPVEEAPLWRPPLPVPHPAPLSYLLLNAEAAVDTLRRYYAGLLRPGELDVDDFQAAVAIMEYAKSALKTEADLFPRLFNAIATVRGPPPPPQAPPSPPPPSPPPQGDDLTGVTRLGPVYTSWLNSYALEAISDYLDPYDVVCPRGTHVTGFKGRAWSTFDPAPWGATSGGMLVTEFALVCSNGKMLSVGYPTAPSKYDRYTNDPPYGNEGGLIPTGFEDSNDDGLNDSGYDSGDDVAPSFGVDWSEQSCPGGYDSIRVRPHSDDTVNFAKPLQMFFRCRDTAAFTTYTAGVGILQLSPEYIYDYDPATWYITSLRNLARGTQQLTELQYLAQLEDVPGVAACPPGQALAGLQGSLYVPHVTDLFDPEPYDQFLAPTGPLINPGYTVILSIQDAYCRPIGDLPTPRPAPAVASPRPPLSIPAPNGTAYLTSVTATGLNFDAGAAGGAAAFVDTVLTCGSGSVITGIVAAQEGATDINYLGVRCSDGSSQGVGSYHPSAESSGYLVDNPCLLGFDAVKAIGGRGVSYFDGSLGAGLGGFAVRCGSPLNEDGGGEAGSAWTRLGSSVLTGVNLLQQPSGGSSNSSGGGSLLYALTEASINAPGAVCSPGQRIAALRVQAVPLEVAGGAAGAGDAAGEGSLSIAAVHFYCGEVPGPPKDRSFLDIATRYGITLSDLYGANPTLDRTQPVAAYNGTIINVPQLCGAPPTQPPVTTIASGCPLWWPLPNITVTGAETCGDVARGFLRGNLPYLNTVNNGLCPNASTTIRRGIRVCIAPPAGVLSVGHHRHRHHHRSLRADNTTTQNPAAGPAAAQQACRASYLVSVGDSCLGVAAIHGIEVESLLNWNRGLNCSLLDAGRELCVAKRTANARVPLPPPPLLASSLPAPPPPPPSPPSPPPRPPAPPTDQWNLQPPGVPHAPPPPGFTTSPPPLPAVASPPPPTTTDTDSAPSGGQSSFSSPPPRPPPPSPRPSPPQAPPLSPDSPTAPPRFPQFPPSAPRAAAADGLALTPCAASPSPCGPPPNTCTNLPRSAGSALGYACACGPLFLASADNATCVPLRNRAVFRPSFSSSHLRGVSDTDSDYRFSSLWAIDGSASAQDLQVTSGYFSSGRGDTQPWLSVDLGSPFYITAVVIRLRPGGVGASRLGNAEVRVGLTPIRSEPDDRPGLILNRLCGGRIATAAAPLAQGQDVVSVECGRPGSPPAGQWVTLQNFHPAGELLQVAELEVYVRGPVLSLGCGTEGVDCGGDGELVDDGAGGVQAETSPDAPPASASDPSGPRVTRLTNVTKPYRLGVSSLPVFASSSAGPDNAPEYAFDGIGVAPIVYASGSSSGSGSADPEYASSLDSSAGSGFFQSGPGDMSPFLSVDLGSSYVVTYVRLFNRADAYGNRLRNVSVWLSDAPATDAASVAALATAGGGARLCAVLDWVADEGEVVQLNCTSSGSSGRWVVVRKAAATAGTPPPPAGDEVLALAEVQVFGHRGEPPGPAKAVPPPGTGASSPPPPTGRPSLRRPPVSKRPRLSARPPRRPPPGPKRQRVRIQYRDD</sequence>
<evidence type="ECO:0000256" key="2">
    <source>
        <dbReference type="SAM" id="MobiDB-lite"/>
    </source>
</evidence>
<dbReference type="InterPro" id="IPR018392">
    <property type="entry name" value="LysM"/>
</dbReference>
<feature type="compositionally biased region" description="Basic residues" evidence="2">
    <location>
        <begin position="2262"/>
        <end position="2273"/>
    </location>
</feature>
<dbReference type="PANTHER" id="PTHR45725:SF1">
    <property type="entry name" value="DISHEVELLED ASSOCIATED ACTIVATOR OF MORPHOGENESIS, ISOFORM D"/>
    <property type="match status" value="1"/>
</dbReference>
<feature type="region of interest" description="Disordered" evidence="2">
    <location>
        <begin position="1978"/>
        <end position="2011"/>
    </location>
</feature>
<dbReference type="KEGG" id="cre:CHLRE_10g456950v5"/>
<dbReference type="Pfam" id="PF01476">
    <property type="entry name" value="LysM"/>
    <property type="match status" value="1"/>
</dbReference>
<dbReference type="GO" id="GO:0005615">
    <property type="term" value="C:extracellular space"/>
    <property type="evidence" value="ECO:0000318"/>
    <property type="project" value="GO_Central"/>
</dbReference>
<dbReference type="EMBL" id="CM008971">
    <property type="protein sequence ID" value="PNW77919.1"/>
    <property type="molecule type" value="Genomic_DNA"/>
</dbReference>
<feature type="compositionally biased region" description="Pro residues" evidence="2">
    <location>
        <begin position="2212"/>
        <end position="2234"/>
    </location>
</feature>
<evidence type="ECO:0000313" key="4">
    <source>
        <dbReference type="EMBL" id="PNW77919.1"/>
    </source>
</evidence>
<dbReference type="GeneID" id="5724112"/>
<feature type="compositionally biased region" description="Pro residues" evidence="2">
    <location>
        <begin position="1689"/>
        <end position="1727"/>
    </location>
</feature>
<dbReference type="SUPFAM" id="SSF54106">
    <property type="entry name" value="LysM domain"/>
    <property type="match status" value="1"/>
</dbReference>
<evidence type="ECO:0000259" key="3">
    <source>
        <dbReference type="PROSITE" id="PS51782"/>
    </source>
</evidence>
<feature type="domain" description="LysM" evidence="3">
    <location>
        <begin position="1549"/>
        <end position="1593"/>
    </location>
</feature>
<feature type="region of interest" description="Disordered" evidence="2">
    <location>
        <begin position="1600"/>
        <end position="1732"/>
    </location>
</feature>
<dbReference type="InterPro" id="IPR000668">
    <property type="entry name" value="Peptidase_C1A_C"/>
</dbReference>
<feature type="region of interest" description="Disordered" evidence="2">
    <location>
        <begin position="438"/>
        <end position="484"/>
    </location>
</feature>
<feature type="compositionally biased region" description="Pro residues" evidence="2">
    <location>
        <begin position="1644"/>
        <end position="1672"/>
    </location>
</feature>
<dbReference type="Gene3D" id="3.10.350.10">
    <property type="entry name" value="LysM domain"/>
    <property type="match status" value="1"/>
</dbReference>
<dbReference type="InParanoid" id="A0A2K3DBK1"/>
<feature type="region of interest" description="Disordered" evidence="2">
    <location>
        <begin position="2207"/>
        <end position="2273"/>
    </location>
</feature>
<accession>A0A2K3DBK1</accession>